<organism evidence="1 2">
    <name type="scientific">Anaerococcus murdochii</name>
    <dbReference type="NCBI Taxonomy" id="411577"/>
    <lineage>
        <taxon>Bacteria</taxon>
        <taxon>Bacillati</taxon>
        <taxon>Bacillota</taxon>
        <taxon>Tissierellia</taxon>
        <taxon>Tissierellales</taxon>
        <taxon>Peptoniphilaceae</taxon>
        <taxon>Anaerococcus</taxon>
    </lineage>
</organism>
<dbReference type="Gene3D" id="3.40.50.10540">
    <property type="entry name" value="Crotonobetainyl-coa:carnitine coa-transferase, domain 1"/>
    <property type="match status" value="1"/>
</dbReference>
<dbReference type="InterPro" id="IPR023606">
    <property type="entry name" value="CoA-Trfase_III_dom_1_sf"/>
</dbReference>
<proteinExistence type="predicted"/>
<dbReference type="PANTHER" id="PTHR48228">
    <property type="entry name" value="SUCCINYL-COA--D-CITRAMALATE COA-TRANSFERASE"/>
    <property type="match status" value="1"/>
</dbReference>
<accession>A0ABS7T192</accession>
<sequence length="351" mass="39478">MNLLENLKILDFTTLLPGPYATWMLAEMGAHVLKISAPGRKDLVLDSKPKTQNGLSANRAWLNNKKKEIFINLKEEAGKKEIERLIKEEGYNCIIEQFRPGVMAKFGLAYEDVKEIQDDIIYLSLTGYGQDGPYKDKAGHDINYLALSGLMSYSGRKETGPVLYGMQIADIASAQNSVIGILAALNKRNSTGKGTYIDVSILDSVIPFNAMAGAGAMMDGINPEREKDFLNGGSLYDFYQTKDNKYLSFGALEEKFFERFCKIIGKEEWIEAGCVCPDFKEKKEVLRKIFKEKTRDEWTQIFKDADCCVEPVLDLKEALIDNKNSIIRNSIKSIEIAGEEIKVYANPIKFK</sequence>
<reference evidence="1 2" key="1">
    <citation type="submission" date="2021-08" db="EMBL/GenBank/DDBJ databases">
        <title>FDA dAtabase for Regulatory Grade micrObial Sequences (FDA-ARGOS): Supporting development and validation of Infectious Disease Dx tests.</title>
        <authorList>
            <person name="Sproer C."/>
            <person name="Gronow S."/>
            <person name="Severitt S."/>
            <person name="Schroder I."/>
            <person name="Tallon L."/>
            <person name="Sadzewicz L."/>
            <person name="Zhao X."/>
            <person name="Boylan J."/>
            <person name="Ott S."/>
            <person name="Bowen H."/>
            <person name="Vavikolanu K."/>
            <person name="Hazen T."/>
            <person name="Aluvathingal J."/>
            <person name="Nadendla S."/>
            <person name="Lowell S."/>
            <person name="Myers T."/>
            <person name="Yan Y."/>
            <person name="Sichtig H."/>
        </authorList>
    </citation>
    <scope>NUCLEOTIDE SEQUENCE [LARGE SCALE GENOMIC DNA]</scope>
    <source>
        <strain evidence="1 2">FDAARGOS_1460</strain>
    </source>
</reference>
<dbReference type="SUPFAM" id="SSF89796">
    <property type="entry name" value="CoA-transferase family III (CaiB/BaiF)"/>
    <property type="match status" value="1"/>
</dbReference>
<keyword evidence="1" id="KW-0808">Transferase</keyword>
<dbReference type="InterPro" id="IPR003673">
    <property type="entry name" value="CoA-Trfase_fam_III"/>
</dbReference>
<dbReference type="GO" id="GO:0016740">
    <property type="term" value="F:transferase activity"/>
    <property type="evidence" value="ECO:0007669"/>
    <property type="project" value="UniProtKB-KW"/>
</dbReference>
<dbReference type="PANTHER" id="PTHR48228:SF5">
    <property type="entry name" value="ALPHA-METHYLACYL-COA RACEMASE"/>
    <property type="match status" value="1"/>
</dbReference>
<comment type="caution">
    <text evidence="1">The sequence shown here is derived from an EMBL/GenBank/DDBJ whole genome shotgun (WGS) entry which is preliminary data.</text>
</comment>
<keyword evidence="2" id="KW-1185">Reference proteome</keyword>
<evidence type="ECO:0000313" key="2">
    <source>
        <dbReference type="Proteomes" id="UP000734271"/>
    </source>
</evidence>
<evidence type="ECO:0000313" key="1">
    <source>
        <dbReference type="EMBL" id="MBZ2387555.1"/>
    </source>
</evidence>
<protein>
    <submittedName>
        <fullName evidence="1">CoA transferase</fullName>
    </submittedName>
</protein>
<dbReference type="InterPro" id="IPR044855">
    <property type="entry name" value="CoA-Trfase_III_dom3_sf"/>
</dbReference>
<dbReference type="Proteomes" id="UP000734271">
    <property type="component" value="Unassembled WGS sequence"/>
</dbReference>
<dbReference type="InterPro" id="IPR050509">
    <property type="entry name" value="CoA-transferase_III"/>
</dbReference>
<dbReference type="Pfam" id="PF02515">
    <property type="entry name" value="CoA_transf_3"/>
    <property type="match status" value="1"/>
</dbReference>
<name>A0ABS7T192_9FIRM</name>
<dbReference type="Gene3D" id="3.30.1540.10">
    <property type="entry name" value="formyl-coa transferase, domain 3"/>
    <property type="match status" value="1"/>
</dbReference>
<gene>
    <name evidence="1" type="ORF">K8P03_09690</name>
</gene>
<dbReference type="EMBL" id="JAIPME010000002">
    <property type="protein sequence ID" value="MBZ2387555.1"/>
    <property type="molecule type" value="Genomic_DNA"/>
</dbReference>
<dbReference type="RefSeq" id="WP_223420487.1">
    <property type="nucleotide sequence ID" value="NZ_JAIPME010000002.1"/>
</dbReference>